<feature type="region of interest" description="Disordered" evidence="1">
    <location>
        <begin position="62"/>
        <end position="81"/>
    </location>
</feature>
<proteinExistence type="predicted"/>
<dbReference type="EMBL" id="UINC01007693">
    <property type="protein sequence ID" value="SVA34631.1"/>
    <property type="molecule type" value="Genomic_DNA"/>
</dbReference>
<accession>A0A381V3T5</accession>
<feature type="non-terminal residue" evidence="2">
    <location>
        <position position="138"/>
    </location>
</feature>
<evidence type="ECO:0000313" key="2">
    <source>
        <dbReference type="EMBL" id="SVA34631.1"/>
    </source>
</evidence>
<dbReference type="AlphaFoldDB" id="A0A381V3T5"/>
<name>A0A381V3T5_9ZZZZ</name>
<protein>
    <submittedName>
        <fullName evidence="2">Uncharacterized protein</fullName>
    </submittedName>
</protein>
<feature type="compositionally biased region" description="Low complexity" evidence="1">
    <location>
        <begin position="62"/>
        <end position="73"/>
    </location>
</feature>
<organism evidence="2">
    <name type="scientific">marine metagenome</name>
    <dbReference type="NCBI Taxonomy" id="408172"/>
    <lineage>
        <taxon>unclassified sequences</taxon>
        <taxon>metagenomes</taxon>
        <taxon>ecological metagenomes</taxon>
    </lineage>
</organism>
<sequence>MCLNIGFGLMYVPGHPLTMPESFGDCGPQYEDVAGDGQMKPISGTSSIGSELDDIAEEMRLPTNSTSTTTPPSGDGTPFNQITESIEASYKTMETMKNFITGGYVMNVLENINLQCDNRPTLDTEFECGEAYGSTPYD</sequence>
<gene>
    <name evidence="2" type="ORF">METZ01_LOCUS87485</name>
</gene>
<reference evidence="2" key="1">
    <citation type="submission" date="2018-05" db="EMBL/GenBank/DDBJ databases">
        <authorList>
            <person name="Lanie J.A."/>
            <person name="Ng W.-L."/>
            <person name="Kazmierczak K.M."/>
            <person name="Andrzejewski T.M."/>
            <person name="Davidsen T.M."/>
            <person name="Wayne K.J."/>
            <person name="Tettelin H."/>
            <person name="Glass J.I."/>
            <person name="Rusch D."/>
            <person name="Podicherti R."/>
            <person name="Tsui H.-C.T."/>
            <person name="Winkler M.E."/>
        </authorList>
    </citation>
    <scope>NUCLEOTIDE SEQUENCE</scope>
</reference>
<evidence type="ECO:0000256" key="1">
    <source>
        <dbReference type="SAM" id="MobiDB-lite"/>
    </source>
</evidence>